<evidence type="ECO:0000313" key="5">
    <source>
        <dbReference type="EMBL" id="KAA6306151.1"/>
    </source>
</evidence>
<proteinExistence type="predicted"/>
<dbReference type="EC" id="3.4.11.9" evidence="5"/>
<reference evidence="5" key="1">
    <citation type="submission" date="2019-03" db="EMBL/GenBank/DDBJ databases">
        <title>Single cell metagenomics reveals metabolic interactions within the superorganism composed of flagellate Streblomastix strix and complex community of Bacteroidetes bacteria on its surface.</title>
        <authorList>
            <person name="Treitli S.C."/>
            <person name="Kolisko M."/>
            <person name="Husnik F."/>
            <person name="Keeling P."/>
            <person name="Hampl V."/>
        </authorList>
    </citation>
    <scope>NUCLEOTIDE SEQUENCE</scope>
    <source>
        <strain evidence="5">STM</strain>
    </source>
</reference>
<evidence type="ECO:0000256" key="4">
    <source>
        <dbReference type="ARBA" id="ARBA00023049"/>
    </source>
</evidence>
<evidence type="ECO:0000256" key="3">
    <source>
        <dbReference type="ARBA" id="ARBA00022801"/>
    </source>
</evidence>
<organism evidence="5">
    <name type="scientific">termite gut metagenome</name>
    <dbReference type="NCBI Taxonomy" id="433724"/>
    <lineage>
        <taxon>unclassified sequences</taxon>
        <taxon>metagenomes</taxon>
        <taxon>organismal metagenomes</taxon>
    </lineage>
</organism>
<dbReference type="Gene3D" id="3.90.230.10">
    <property type="entry name" value="Creatinase/methionine aminopeptidase superfamily"/>
    <property type="match status" value="1"/>
</dbReference>
<accession>A0A5J4PBV6</accession>
<name>A0A5J4PBV6_9ZZZZ</name>
<gene>
    <name evidence="5" type="ORF">EZS27_042192</name>
</gene>
<protein>
    <submittedName>
        <fullName evidence="5">Xaa-Pro aminopeptidase</fullName>
        <ecNumber evidence="5">3.4.11.9</ecNumber>
    </submittedName>
</protein>
<dbReference type="GO" id="GO:0046872">
    <property type="term" value="F:metal ion binding"/>
    <property type="evidence" value="ECO:0007669"/>
    <property type="project" value="UniProtKB-KW"/>
</dbReference>
<sequence length="81" mass="9319">ARPLEVGFVLTVEPGIYFIPELIDLWKSQDLFKDFINYDAVESYKDFGGIRNEEDYLIVGTGARRLGKKIPLTPKEVEDLR</sequence>
<keyword evidence="2" id="KW-0479">Metal-binding</keyword>
<dbReference type="GO" id="GO:0006508">
    <property type="term" value="P:proteolysis"/>
    <property type="evidence" value="ECO:0007669"/>
    <property type="project" value="UniProtKB-KW"/>
</dbReference>
<dbReference type="PANTHER" id="PTHR48480:SF2">
    <property type="entry name" value="PEPTIDASE D"/>
    <property type="match status" value="1"/>
</dbReference>
<feature type="non-terminal residue" evidence="5">
    <location>
        <position position="1"/>
    </location>
</feature>
<keyword evidence="1" id="KW-0645">Protease</keyword>
<dbReference type="InterPro" id="IPR036005">
    <property type="entry name" value="Creatinase/aminopeptidase-like"/>
</dbReference>
<dbReference type="EMBL" id="SNRY01010129">
    <property type="protein sequence ID" value="KAA6306151.1"/>
    <property type="molecule type" value="Genomic_DNA"/>
</dbReference>
<keyword evidence="4" id="KW-0482">Metalloprotease</keyword>
<evidence type="ECO:0000256" key="1">
    <source>
        <dbReference type="ARBA" id="ARBA00022670"/>
    </source>
</evidence>
<dbReference type="AlphaFoldDB" id="A0A5J4PBV6"/>
<dbReference type="GO" id="GO:0004177">
    <property type="term" value="F:aminopeptidase activity"/>
    <property type="evidence" value="ECO:0007669"/>
    <property type="project" value="UniProtKB-KW"/>
</dbReference>
<keyword evidence="3 5" id="KW-0378">Hydrolase</keyword>
<dbReference type="GO" id="GO:0008237">
    <property type="term" value="F:metallopeptidase activity"/>
    <property type="evidence" value="ECO:0007669"/>
    <property type="project" value="UniProtKB-KW"/>
</dbReference>
<dbReference type="SUPFAM" id="SSF55920">
    <property type="entry name" value="Creatinase/aminopeptidase"/>
    <property type="match status" value="1"/>
</dbReference>
<evidence type="ECO:0000256" key="2">
    <source>
        <dbReference type="ARBA" id="ARBA00022723"/>
    </source>
</evidence>
<dbReference type="InterPro" id="IPR052433">
    <property type="entry name" value="X-Pro_dipept-like"/>
</dbReference>
<dbReference type="PANTHER" id="PTHR48480">
    <property type="match status" value="1"/>
</dbReference>
<keyword evidence="5" id="KW-0031">Aminopeptidase</keyword>
<comment type="caution">
    <text evidence="5">The sequence shown here is derived from an EMBL/GenBank/DDBJ whole genome shotgun (WGS) entry which is preliminary data.</text>
</comment>